<evidence type="ECO:0000256" key="4">
    <source>
        <dbReference type="PIRSR" id="PIRSR000103-1"/>
    </source>
</evidence>
<dbReference type="Pfam" id="PF14833">
    <property type="entry name" value="NAD_binding_11"/>
    <property type="match status" value="1"/>
</dbReference>
<reference evidence="8" key="1">
    <citation type="submission" date="2021-03" db="EMBL/GenBank/DDBJ databases">
        <authorList>
            <person name="So Y."/>
        </authorList>
    </citation>
    <scope>NUCLEOTIDE SEQUENCE</scope>
    <source>
        <strain evidence="8">SG15</strain>
    </source>
</reference>
<dbReference type="PROSITE" id="PS00895">
    <property type="entry name" value="3_HYDROXYISOBUT_DH"/>
    <property type="match status" value="1"/>
</dbReference>
<dbReference type="EMBL" id="JAGIZA010000006">
    <property type="protein sequence ID" value="MBP0493481.1"/>
    <property type="molecule type" value="Genomic_DNA"/>
</dbReference>
<dbReference type="Proteomes" id="UP000677537">
    <property type="component" value="Unassembled WGS sequence"/>
</dbReference>
<sequence>MARTSSSPWTGCSTLSAPPSRGPEALDTISPPARVAFVGLGVMGASMAANIAKAGFRLAVSNRSRGKAEALEAAGAEWAASPAEAARGAACVGLCLPDTPDVEAVLFGPGGVAEGVAPGTVVIDFSTIAAAPTAGFARRLLEERGAHLLDSPVSGGPGGARDGTLTLMIGGDAAAFEAARPYLEAVGKTLTHLGPPGAGQVCKSANQLLVAAGVLAVSEALALGRKAGLDPAAMRQALMGGSARSFVLENHAKRINEGTFQPGFRAELMRKDTRLSLSAMRDHGVFAPATAVVAQMLEALVNSGRGGMDSASLGALVAELSGLEG</sequence>
<evidence type="ECO:0000313" key="9">
    <source>
        <dbReference type="Proteomes" id="UP000677537"/>
    </source>
</evidence>
<dbReference type="Gene3D" id="1.10.1040.10">
    <property type="entry name" value="N-(1-d-carboxylethyl)-l-norvaline Dehydrogenase, domain 2"/>
    <property type="match status" value="1"/>
</dbReference>
<dbReference type="SUPFAM" id="SSF48179">
    <property type="entry name" value="6-phosphogluconate dehydrogenase C-terminal domain-like"/>
    <property type="match status" value="1"/>
</dbReference>
<evidence type="ECO:0000256" key="5">
    <source>
        <dbReference type="SAM" id="MobiDB-lite"/>
    </source>
</evidence>
<feature type="compositionally biased region" description="Polar residues" evidence="5">
    <location>
        <begin position="1"/>
        <end position="17"/>
    </location>
</feature>
<dbReference type="GO" id="GO:0050661">
    <property type="term" value="F:NADP binding"/>
    <property type="evidence" value="ECO:0007669"/>
    <property type="project" value="InterPro"/>
</dbReference>
<feature type="domain" description="3-hydroxyisobutyrate dehydrogenase-like NAD-binding" evidence="7">
    <location>
        <begin position="197"/>
        <end position="312"/>
    </location>
</feature>
<keyword evidence="9" id="KW-1185">Reference proteome</keyword>
<feature type="active site" evidence="4">
    <location>
        <position position="203"/>
    </location>
</feature>
<dbReference type="SUPFAM" id="SSF51735">
    <property type="entry name" value="NAD(P)-binding Rossmann-fold domains"/>
    <property type="match status" value="1"/>
</dbReference>
<dbReference type="GO" id="GO:0016054">
    <property type="term" value="P:organic acid catabolic process"/>
    <property type="evidence" value="ECO:0007669"/>
    <property type="project" value="UniProtKB-ARBA"/>
</dbReference>
<dbReference type="Pfam" id="PF03446">
    <property type="entry name" value="NAD_binding_2"/>
    <property type="match status" value="1"/>
</dbReference>
<dbReference type="InterPro" id="IPR002204">
    <property type="entry name" value="3-OH-isobutyrate_DH-rel_CS"/>
</dbReference>
<dbReference type="PANTHER" id="PTHR43060">
    <property type="entry name" value="3-HYDROXYISOBUTYRATE DEHYDROGENASE-LIKE 1, MITOCHONDRIAL-RELATED"/>
    <property type="match status" value="1"/>
</dbReference>
<feature type="domain" description="6-phosphogluconate dehydrogenase NADP-binding" evidence="6">
    <location>
        <begin position="34"/>
        <end position="194"/>
    </location>
</feature>
<gene>
    <name evidence="8" type="ORF">J5Y10_11905</name>
</gene>
<dbReference type="InterPro" id="IPR006115">
    <property type="entry name" value="6PGDH_NADP-bd"/>
</dbReference>
<evidence type="ECO:0000259" key="7">
    <source>
        <dbReference type="Pfam" id="PF14833"/>
    </source>
</evidence>
<dbReference type="InterPro" id="IPR029154">
    <property type="entry name" value="HIBADH-like_NADP-bd"/>
</dbReference>
<accession>A0A940S4M8</accession>
<evidence type="ECO:0000313" key="8">
    <source>
        <dbReference type="EMBL" id="MBP0493481.1"/>
    </source>
</evidence>
<evidence type="ECO:0000256" key="2">
    <source>
        <dbReference type="ARBA" id="ARBA00023002"/>
    </source>
</evidence>
<feature type="region of interest" description="Disordered" evidence="5">
    <location>
        <begin position="1"/>
        <end position="26"/>
    </location>
</feature>
<comment type="similarity">
    <text evidence="1">Belongs to the HIBADH-related family.</text>
</comment>
<name>A0A940S4M8_9PROT</name>
<evidence type="ECO:0000256" key="3">
    <source>
        <dbReference type="ARBA" id="ARBA00023027"/>
    </source>
</evidence>
<protein>
    <submittedName>
        <fullName evidence="8">NAD(P)-dependent oxidoreductase</fullName>
    </submittedName>
</protein>
<comment type="caution">
    <text evidence="8">The sequence shown here is derived from an EMBL/GenBank/DDBJ whole genome shotgun (WGS) entry which is preliminary data.</text>
</comment>
<evidence type="ECO:0000256" key="1">
    <source>
        <dbReference type="ARBA" id="ARBA00009080"/>
    </source>
</evidence>
<dbReference type="GO" id="GO:0016491">
    <property type="term" value="F:oxidoreductase activity"/>
    <property type="evidence" value="ECO:0007669"/>
    <property type="project" value="UniProtKB-KW"/>
</dbReference>
<organism evidence="8 9">
    <name type="scientific">Roseomonas indoligenes</name>
    <dbReference type="NCBI Taxonomy" id="2820811"/>
    <lineage>
        <taxon>Bacteria</taxon>
        <taxon>Pseudomonadati</taxon>
        <taxon>Pseudomonadota</taxon>
        <taxon>Alphaproteobacteria</taxon>
        <taxon>Acetobacterales</taxon>
        <taxon>Roseomonadaceae</taxon>
        <taxon>Roseomonas</taxon>
    </lineage>
</organism>
<dbReference type="PANTHER" id="PTHR43060:SF15">
    <property type="entry name" value="3-HYDROXYISOBUTYRATE DEHYDROGENASE-LIKE 1, MITOCHONDRIAL-RELATED"/>
    <property type="match status" value="1"/>
</dbReference>
<dbReference type="InterPro" id="IPR013328">
    <property type="entry name" value="6PGD_dom2"/>
</dbReference>
<evidence type="ECO:0000259" key="6">
    <source>
        <dbReference type="Pfam" id="PF03446"/>
    </source>
</evidence>
<dbReference type="PIRSF" id="PIRSF000103">
    <property type="entry name" value="HIBADH"/>
    <property type="match status" value="1"/>
</dbReference>
<dbReference type="Gene3D" id="3.40.50.720">
    <property type="entry name" value="NAD(P)-binding Rossmann-like Domain"/>
    <property type="match status" value="1"/>
</dbReference>
<dbReference type="InterPro" id="IPR008927">
    <property type="entry name" value="6-PGluconate_DH-like_C_sf"/>
</dbReference>
<dbReference type="GO" id="GO:0051287">
    <property type="term" value="F:NAD binding"/>
    <property type="evidence" value="ECO:0007669"/>
    <property type="project" value="InterPro"/>
</dbReference>
<dbReference type="InterPro" id="IPR015815">
    <property type="entry name" value="HIBADH-related"/>
</dbReference>
<dbReference type="AlphaFoldDB" id="A0A940S4M8"/>
<keyword evidence="3" id="KW-0520">NAD</keyword>
<dbReference type="InterPro" id="IPR036291">
    <property type="entry name" value="NAD(P)-bd_dom_sf"/>
</dbReference>
<proteinExistence type="inferred from homology"/>
<keyword evidence="2" id="KW-0560">Oxidoreductase</keyword>